<evidence type="ECO:0000256" key="1">
    <source>
        <dbReference type="SAM" id="MobiDB-lite"/>
    </source>
</evidence>
<protein>
    <recommendedName>
        <fullName evidence="3">DUF4124 domain-containing protein</fullName>
    </recommendedName>
</protein>
<feature type="compositionally biased region" description="Basic and acidic residues" evidence="1">
    <location>
        <begin position="103"/>
        <end position="123"/>
    </location>
</feature>
<dbReference type="Pfam" id="PF13511">
    <property type="entry name" value="DUF4124"/>
    <property type="match status" value="1"/>
</dbReference>
<comment type="caution">
    <text evidence="4">The sequence shown here is derived from an EMBL/GenBank/DDBJ whole genome shotgun (WGS) entry which is preliminary data.</text>
</comment>
<proteinExistence type="predicted"/>
<dbReference type="Proteomes" id="UP000540787">
    <property type="component" value="Unassembled WGS sequence"/>
</dbReference>
<organism evidence="4 5">
    <name type="scientific">Massilia aurea</name>
    <dbReference type="NCBI Taxonomy" id="373040"/>
    <lineage>
        <taxon>Bacteria</taxon>
        <taxon>Pseudomonadati</taxon>
        <taxon>Pseudomonadota</taxon>
        <taxon>Betaproteobacteria</taxon>
        <taxon>Burkholderiales</taxon>
        <taxon>Oxalobacteraceae</taxon>
        <taxon>Telluria group</taxon>
        <taxon>Massilia</taxon>
    </lineage>
</organism>
<feature type="signal peptide" evidence="2">
    <location>
        <begin position="1"/>
        <end position="23"/>
    </location>
</feature>
<dbReference type="InterPro" id="IPR025392">
    <property type="entry name" value="DUF4124"/>
</dbReference>
<feature type="chain" id="PRO_5030828164" description="DUF4124 domain-containing protein" evidence="2">
    <location>
        <begin position="24"/>
        <end position="174"/>
    </location>
</feature>
<keyword evidence="5" id="KW-1185">Reference proteome</keyword>
<accession>A0A7W9WZ35</accession>
<feature type="region of interest" description="Disordered" evidence="1">
    <location>
        <begin position="34"/>
        <end position="156"/>
    </location>
</feature>
<evidence type="ECO:0000259" key="3">
    <source>
        <dbReference type="Pfam" id="PF13511"/>
    </source>
</evidence>
<feature type="domain" description="DUF4124" evidence="3">
    <location>
        <begin position="12"/>
        <end position="65"/>
    </location>
</feature>
<dbReference type="RefSeq" id="WP_183552921.1">
    <property type="nucleotide sequence ID" value="NZ_JACHBX010000001.1"/>
</dbReference>
<evidence type="ECO:0000256" key="2">
    <source>
        <dbReference type="SAM" id="SignalP"/>
    </source>
</evidence>
<keyword evidence="2" id="KW-0732">Signal</keyword>
<name>A0A7W9WZ35_9BURK</name>
<dbReference type="EMBL" id="JACHBX010000001">
    <property type="protein sequence ID" value="MBB6133474.1"/>
    <property type="molecule type" value="Genomic_DNA"/>
</dbReference>
<gene>
    <name evidence="4" type="ORF">HD842_001585</name>
</gene>
<evidence type="ECO:0000313" key="4">
    <source>
        <dbReference type="EMBL" id="MBB6133474.1"/>
    </source>
</evidence>
<sequence>MSQLPYRALGATLLFLAATAAQAQYVWIGPGGTRQYSDRPPPPGTPASKIVKAPGRAAPELAPAPPAAMPAEGSATDPATKPLPPKGPPTLAEQEAAYRARAKARDEANLKSQEEAQRTRQLAERCSAARETQAQLASGTRIARYGQDGQKSYMTDAERATRAAQVNQALQDCR</sequence>
<dbReference type="AlphaFoldDB" id="A0A7W9WZ35"/>
<reference evidence="4 5" key="1">
    <citation type="submission" date="2020-08" db="EMBL/GenBank/DDBJ databases">
        <title>The Agave Microbiome: Exploring the role of microbial communities in plant adaptations to desert environments.</title>
        <authorList>
            <person name="Partida-Martinez L.P."/>
        </authorList>
    </citation>
    <scope>NUCLEOTIDE SEQUENCE [LARGE SCALE GENOMIC DNA]</scope>
    <source>
        <strain evidence="4 5">AT3.2</strain>
    </source>
</reference>
<evidence type="ECO:0000313" key="5">
    <source>
        <dbReference type="Proteomes" id="UP000540787"/>
    </source>
</evidence>